<dbReference type="AlphaFoldDB" id="A0A821G8L5"/>
<dbReference type="Pfam" id="PF10034">
    <property type="entry name" value="Dpy19"/>
    <property type="match status" value="1"/>
</dbReference>
<keyword evidence="6 8" id="KW-1133">Transmembrane helix</keyword>
<dbReference type="EMBL" id="CAJOBP010030848">
    <property type="protein sequence ID" value="CAF4660775.1"/>
    <property type="molecule type" value="Genomic_DNA"/>
</dbReference>
<keyword evidence="5 8" id="KW-0812">Transmembrane</keyword>
<accession>A0A821G8L5</accession>
<organism evidence="9 10">
    <name type="scientific">Rotaria socialis</name>
    <dbReference type="NCBI Taxonomy" id="392032"/>
    <lineage>
        <taxon>Eukaryota</taxon>
        <taxon>Metazoa</taxon>
        <taxon>Spiralia</taxon>
        <taxon>Gnathifera</taxon>
        <taxon>Rotifera</taxon>
        <taxon>Eurotatoria</taxon>
        <taxon>Bdelloidea</taxon>
        <taxon>Philodinida</taxon>
        <taxon>Philodinidae</taxon>
        <taxon>Rotaria</taxon>
    </lineage>
</organism>
<sequence>MGLYYSYFKEIAIDSPSFIEGFLSIISDNRTEAPTTINVLERFNLYPEVLLSLIYRTMNSRGMLTELCYQVDRGQTMSPVLSCEGHKEPTYFYVTSVFILNGCLLGLLFLFGTYLSKSILGGIITTLAYLFNHSEATRVMWTPPLRESFSFPFHVLQLFVVTYILQQQQTLTSTNAIKSILEYIKKHDQLIPVDATQNSISHGSKIKLVSLLVVSTILYMLPWQ</sequence>
<evidence type="ECO:0000256" key="3">
    <source>
        <dbReference type="ARBA" id="ARBA00022676"/>
    </source>
</evidence>
<evidence type="ECO:0000256" key="4">
    <source>
        <dbReference type="ARBA" id="ARBA00022679"/>
    </source>
</evidence>
<dbReference type="PANTHER" id="PTHR31488:SF1">
    <property type="entry name" value="C-MANNOSYLTRANSFERASE DPY19L1"/>
    <property type="match status" value="1"/>
</dbReference>
<reference evidence="9" key="1">
    <citation type="submission" date="2021-02" db="EMBL/GenBank/DDBJ databases">
        <authorList>
            <person name="Nowell W R."/>
        </authorList>
    </citation>
    <scope>NUCLEOTIDE SEQUENCE</scope>
</reference>
<evidence type="ECO:0000256" key="2">
    <source>
        <dbReference type="ARBA" id="ARBA00008744"/>
    </source>
</evidence>
<dbReference type="Proteomes" id="UP000663873">
    <property type="component" value="Unassembled WGS sequence"/>
</dbReference>
<dbReference type="InterPro" id="IPR018732">
    <property type="entry name" value="Dpy-19/Dpy-19-like"/>
</dbReference>
<evidence type="ECO:0000256" key="8">
    <source>
        <dbReference type="SAM" id="Phobius"/>
    </source>
</evidence>
<name>A0A821G8L5_9BILA</name>
<keyword evidence="7 8" id="KW-0472">Membrane</keyword>
<keyword evidence="3" id="KW-0328">Glycosyltransferase</keyword>
<gene>
    <name evidence="9" type="ORF">UJA718_LOCUS34245</name>
</gene>
<keyword evidence="4" id="KW-0808">Transferase</keyword>
<evidence type="ECO:0000256" key="1">
    <source>
        <dbReference type="ARBA" id="ARBA00004141"/>
    </source>
</evidence>
<dbReference type="GO" id="GO:0000030">
    <property type="term" value="F:mannosyltransferase activity"/>
    <property type="evidence" value="ECO:0007669"/>
    <property type="project" value="TreeGrafter"/>
</dbReference>
<evidence type="ECO:0000256" key="5">
    <source>
        <dbReference type="ARBA" id="ARBA00022692"/>
    </source>
</evidence>
<feature type="transmembrane region" description="Helical" evidence="8">
    <location>
        <begin position="91"/>
        <end position="111"/>
    </location>
</feature>
<evidence type="ECO:0000256" key="7">
    <source>
        <dbReference type="ARBA" id="ARBA00023136"/>
    </source>
</evidence>
<dbReference type="PANTHER" id="PTHR31488">
    <property type="entry name" value="DPY-19-LIKE 1, LIKE (H. SAPIENS)"/>
    <property type="match status" value="1"/>
</dbReference>
<evidence type="ECO:0000313" key="10">
    <source>
        <dbReference type="Proteomes" id="UP000663873"/>
    </source>
</evidence>
<proteinExistence type="inferred from homology"/>
<comment type="similarity">
    <text evidence="2">Belongs to the dpy-19 family.</text>
</comment>
<keyword evidence="10" id="KW-1185">Reference proteome</keyword>
<feature type="non-terminal residue" evidence="9">
    <location>
        <position position="1"/>
    </location>
</feature>
<evidence type="ECO:0000313" key="9">
    <source>
        <dbReference type="EMBL" id="CAF4660775.1"/>
    </source>
</evidence>
<evidence type="ECO:0000256" key="6">
    <source>
        <dbReference type="ARBA" id="ARBA00022989"/>
    </source>
</evidence>
<comment type="caution">
    <text evidence="9">The sequence shown here is derived from an EMBL/GenBank/DDBJ whole genome shotgun (WGS) entry which is preliminary data.</text>
</comment>
<dbReference type="GO" id="GO:0005637">
    <property type="term" value="C:nuclear inner membrane"/>
    <property type="evidence" value="ECO:0007669"/>
    <property type="project" value="TreeGrafter"/>
</dbReference>
<comment type="subcellular location">
    <subcellularLocation>
        <location evidence="1">Membrane</location>
        <topology evidence="1">Multi-pass membrane protein</topology>
    </subcellularLocation>
</comment>
<protein>
    <submittedName>
        <fullName evidence="9">Uncharacterized protein</fullName>
    </submittedName>
</protein>